<evidence type="ECO:0000256" key="1">
    <source>
        <dbReference type="ARBA" id="ARBA00006068"/>
    </source>
</evidence>
<dbReference type="PANTHER" id="PTHR33392">
    <property type="entry name" value="POLYISOPRENYL-TEICHOIC ACID--PEPTIDOGLYCAN TEICHOIC ACID TRANSFERASE TAGU"/>
    <property type="match status" value="1"/>
</dbReference>
<sequence>MDDLKMLRDLGRDLEHEPPASLAHQRDRMYGRRPARLTRPKSWLVLGVAAAVTASALLAPRLLLDSETGHQNVLKAPAAEPKPTKDVNLLLLGSDQRAGRNAKKESARSDTIIVAHVPVSGSGVKMISIPRDTLVDVPDCVDRSGRKVPGRRTAINQAFSTGGAECSRRTVENLTGITLDHTIVFGFQTFKKLVDAIGGVKLALANEVVIDPETGKTLPQGTSTLNGEEALGYVRARHGLGDGSDLERIKRQQKLMAALLEKAEPYLDDPAQLAKLANGIVPALDADPAPSLSMTVEIFRTFARSDDRTVAFSTAPWEPAPEDPNRLVLKQPDAENLWRTLR</sequence>
<evidence type="ECO:0000259" key="4">
    <source>
        <dbReference type="Pfam" id="PF03816"/>
    </source>
</evidence>
<evidence type="ECO:0000313" key="5">
    <source>
        <dbReference type="EMBL" id="GAA0939319.1"/>
    </source>
</evidence>
<dbReference type="Pfam" id="PF03816">
    <property type="entry name" value="LytR_cpsA_psr"/>
    <property type="match status" value="1"/>
</dbReference>
<feature type="domain" description="Cell envelope-related transcriptional attenuator" evidence="4">
    <location>
        <begin position="108"/>
        <end position="263"/>
    </location>
</feature>
<reference evidence="5 6" key="1">
    <citation type="journal article" date="2019" name="Int. J. Syst. Evol. Microbiol.">
        <title>The Global Catalogue of Microorganisms (GCM) 10K type strain sequencing project: providing services to taxonomists for standard genome sequencing and annotation.</title>
        <authorList>
            <consortium name="The Broad Institute Genomics Platform"/>
            <consortium name="The Broad Institute Genome Sequencing Center for Infectious Disease"/>
            <person name="Wu L."/>
            <person name="Ma J."/>
        </authorList>
    </citation>
    <scope>NUCLEOTIDE SEQUENCE [LARGE SCALE GENOMIC DNA]</scope>
    <source>
        <strain evidence="5 6">JCM 10696</strain>
    </source>
</reference>
<keyword evidence="3" id="KW-0812">Transmembrane</keyword>
<feature type="compositionally biased region" description="Basic and acidic residues" evidence="2">
    <location>
        <begin position="8"/>
        <end position="30"/>
    </location>
</feature>
<name>A0ABN1Q9P0_9ACTN</name>
<feature type="region of interest" description="Disordered" evidence="2">
    <location>
        <begin position="8"/>
        <end position="33"/>
    </location>
</feature>
<feature type="transmembrane region" description="Helical" evidence="3">
    <location>
        <begin position="43"/>
        <end position="64"/>
    </location>
</feature>
<comment type="caution">
    <text evidence="5">The sequence shown here is derived from an EMBL/GenBank/DDBJ whole genome shotgun (WGS) entry which is preliminary data.</text>
</comment>
<dbReference type="NCBIfam" id="TIGR00350">
    <property type="entry name" value="lytR_cpsA_psr"/>
    <property type="match status" value="1"/>
</dbReference>
<dbReference type="Proteomes" id="UP001500665">
    <property type="component" value="Unassembled WGS sequence"/>
</dbReference>
<comment type="similarity">
    <text evidence="1">Belongs to the LytR/CpsA/Psr (LCP) family.</text>
</comment>
<dbReference type="InterPro" id="IPR050922">
    <property type="entry name" value="LytR/CpsA/Psr_CW_biosynth"/>
</dbReference>
<dbReference type="InterPro" id="IPR004474">
    <property type="entry name" value="LytR_CpsA_psr"/>
</dbReference>
<keyword evidence="3" id="KW-1133">Transmembrane helix</keyword>
<dbReference type="RefSeq" id="WP_344236748.1">
    <property type="nucleotide sequence ID" value="NZ_BAAAHH010000002.1"/>
</dbReference>
<protein>
    <submittedName>
        <fullName evidence="5">LCP family protein</fullName>
    </submittedName>
</protein>
<dbReference type="PANTHER" id="PTHR33392:SF6">
    <property type="entry name" value="POLYISOPRENYL-TEICHOIC ACID--PEPTIDOGLYCAN TEICHOIC ACID TRANSFERASE TAGU"/>
    <property type="match status" value="1"/>
</dbReference>
<dbReference type="Gene3D" id="3.40.630.190">
    <property type="entry name" value="LCP protein"/>
    <property type="match status" value="1"/>
</dbReference>
<accession>A0ABN1Q9P0</accession>
<keyword evidence="6" id="KW-1185">Reference proteome</keyword>
<gene>
    <name evidence="5" type="ORF">GCM10009550_07770</name>
</gene>
<evidence type="ECO:0000313" key="6">
    <source>
        <dbReference type="Proteomes" id="UP001500665"/>
    </source>
</evidence>
<organism evidence="5 6">
    <name type="scientific">Actinocorallia libanotica</name>
    <dbReference type="NCBI Taxonomy" id="46162"/>
    <lineage>
        <taxon>Bacteria</taxon>
        <taxon>Bacillati</taxon>
        <taxon>Actinomycetota</taxon>
        <taxon>Actinomycetes</taxon>
        <taxon>Streptosporangiales</taxon>
        <taxon>Thermomonosporaceae</taxon>
        <taxon>Actinocorallia</taxon>
    </lineage>
</organism>
<evidence type="ECO:0000256" key="3">
    <source>
        <dbReference type="SAM" id="Phobius"/>
    </source>
</evidence>
<keyword evidence="3" id="KW-0472">Membrane</keyword>
<proteinExistence type="inferred from homology"/>
<evidence type="ECO:0000256" key="2">
    <source>
        <dbReference type="SAM" id="MobiDB-lite"/>
    </source>
</evidence>
<dbReference type="EMBL" id="BAAAHH010000002">
    <property type="protein sequence ID" value="GAA0939319.1"/>
    <property type="molecule type" value="Genomic_DNA"/>
</dbReference>